<evidence type="ECO:0000256" key="8">
    <source>
        <dbReference type="ARBA" id="ARBA00023033"/>
    </source>
</evidence>
<keyword evidence="7 9" id="KW-0408">Iron</keyword>
<reference evidence="11" key="1">
    <citation type="journal article" date="2009" name="BMC Genomics">
        <title>454 pyrosequencing based transcriptome analysis of Zygaena filipendulae with focus on genes involved in biosynthesis of cyanogenic glucosides.</title>
        <authorList>
            <person name="Zagrobelny M."/>
            <person name="Scheibye-Alsing K."/>
            <person name="Jensen N.B."/>
            <person name="Moller B.L."/>
            <person name="Gorodkin J."/>
            <person name="Bak S."/>
        </authorList>
    </citation>
    <scope>NUCLEOTIDE SEQUENCE</scope>
</reference>
<dbReference type="GO" id="GO:0020037">
    <property type="term" value="F:heme binding"/>
    <property type="evidence" value="ECO:0007669"/>
    <property type="project" value="InterPro"/>
</dbReference>
<dbReference type="InterPro" id="IPR050196">
    <property type="entry name" value="Cytochrome_P450_Monoox"/>
</dbReference>
<protein>
    <submittedName>
        <fullName evidence="11">Cytochrome P450 CYP4M42</fullName>
    </submittedName>
</protein>
<dbReference type="PANTHER" id="PTHR24291:SF105">
    <property type="entry name" value="CYTOCHROME P450 4P1-RELATED"/>
    <property type="match status" value="1"/>
</dbReference>
<dbReference type="Gene3D" id="1.10.630.10">
    <property type="entry name" value="Cytochrome P450"/>
    <property type="match status" value="1"/>
</dbReference>
<organism evidence="11">
    <name type="scientific">Zygaena filipendulae</name>
    <dbReference type="NCBI Taxonomy" id="287375"/>
    <lineage>
        <taxon>Eukaryota</taxon>
        <taxon>Metazoa</taxon>
        <taxon>Ecdysozoa</taxon>
        <taxon>Arthropoda</taxon>
        <taxon>Hexapoda</taxon>
        <taxon>Insecta</taxon>
        <taxon>Pterygota</taxon>
        <taxon>Neoptera</taxon>
        <taxon>Endopterygota</taxon>
        <taxon>Lepidoptera</taxon>
        <taxon>Glossata</taxon>
        <taxon>Ditrysia</taxon>
        <taxon>Zygaenoidea</taxon>
        <taxon>Zygaenidae</taxon>
        <taxon>Zygaeninae</taxon>
        <taxon>Zygaena</taxon>
    </lineage>
</organism>
<name>A0A286MXM1_9NEOP</name>
<evidence type="ECO:0000256" key="1">
    <source>
        <dbReference type="ARBA" id="ARBA00001971"/>
    </source>
</evidence>
<evidence type="ECO:0000256" key="3">
    <source>
        <dbReference type="ARBA" id="ARBA00010617"/>
    </source>
</evidence>
<dbReference type="PANTHER" id="PTHR24291">
    <property type="entry name" value="CYTOCHROME P450 FAMILY 4"/>
    <property type="match status" value="1"/>
</dbReference>
<keyword evidence="6 10" id="KW-0560">Oxidoreductase</keyword>
<dbReference type="InterPro" id="IPR036396">
    <property type="entry name" value="Cyt_P450_sf"/>
</dbReference>
<evidence type="ECO:0000256" key="10">
    <source>
        <dbReference type="RuleBase" id="RU000461"/>
    </source>
</evidence>
<proteinExistence type="evidence at transcript level"/>
<dbReference type="PRINTS" id="PR00463">
    <property type="entry name" value="EP450I"/>
</dbReference>
<keyword evidence="8 10" id="KW-0503">Monooxygenase</keyword>
<keyword evidence="5 9" id="KW-0479">Metal-binding</keyword>
<dbReference type="PROSITE" id="PS00086">
    <property type="entry name" value="CYTOCHROME_P450"/>
    <property type="match status" value="1"/>
</dbReference>
<evidence type="ECO:0000256" key="6">
    <source>
        <dbReference type="ARBA" id="ARBA00023002"/>
    </source>
</evidence>
<dbReference type="InterPro" id="IPR002401">
    <property type="entry name" value="Cyt_P450_E_grp-I"/>
</dbReference>
<comment type="similarity">
    <text evidence="3 10">Belongs to the cytochrome P450 family.</text>
</comment>
<reference evidence="11" key="3">
    <citation type="submission" date="2017-08" db="EMBL/GenBank/DDBJ databases">
        <authorList>
            <person name="de Groot N.N."/>
        </authorList>
    </citation>
    <scope>NUCLEOTIDE SEQUENCE</scope>
</reference>
<dbReference type="EMBL" id="MF684339">
    <property type="protein sequence ID" value="ASX93973.1"/>
    <property type="molecule type" value="mRNA"/>
</dbReference>
<dbReference type="SUPFAM" id="SSF48264">
    <property type="entry name" value="Cytochrome P450"/>
    <property type="match status" value="1"/>
</dbReference>
<dbReference type="InterPro" id="IPR017972">
    <property type="entry name" value="Cyt_P450_CS"/>
</dbReference>
<reference evidence="11" key="2">
    <citation type="journal article" date="2014" name="PLoS ONE">
        <title>Chemical defense balanced by sequestration and de novo biosynthesis in a lepidopteran specialist.</title>
        <authorList>
            <person name="Furstenberg-Hagg J."/>
            <person name="Zagrobelny M."/>
            <person name="Jorgensen K."/>
            <person name="Vogel H."/>
            <person name="Moller B.L."/>
            <person name="Bak S."/>
        </authorList>
    </citation>
    <scope>NUCLEOTIDE SEQUENCE</scope>
</reference>
<evidence type="ECO:0000256" key="7">
    <source>
        <dbReference type="ARBA" id="ARBA00023004"/>
    </source>
</evidence>
<evidence type="ECO:0000313" key="11">
    <source>
        <dbReference type="EMBL" id="ASX93973.1"/>
    </source>
</evidence>
<dbReference type="PRINTS" id="PR00385">
    <property type="entry name" value="P450"/>
</dbReference>
<dbReference type="InterPro" id="IPR001128">
    <property type="entry name" value="Cyt_P450"/>
</dbReference>
<evidence type="ECO:0000256" key="4">
    <source>
        <dbReference type="ARBA" id="ARBA00022617"/>
    </source>
</evidence>
<dbReference type="GO" id="GO:0016705">
    <property type="term" value="F:oxidoreductase activity, acting on paired donors, with incorporation or reduction of molecular oxygen"/>
    <property type="evidence" value="ECO:0007669"/>
    <property type="project" value="InterPro"/>
</dbReference>
<dbReference type="AlphaFoldDB" id="A0A286MXM1"/>
<dbReference type="GO" id="GO:0005506">
    <property type="term" value="F:iron ion binding"/>
    <property type="evidence" value="ECO:0007669"/>
    <property type="project" value="InterPro"/>
</dbReference>
<evidence type="ECO:0000256" key="5">
    <source>
        <dbReference type="ARBA" id="ARBA00022723"/>
    </source>
</evidence>
<gene>
    <name evidence="11" type="primary">CYP4M42</name>
</gene>
<feature type="binding site" description="axial binding residue" evidence="9">
    <location>
        <position position="450"/>
    </location>
    <ligand>
        <name>heme</name>
        <dbReference type="ChEBI" id="CHEBI:30413"/>
    </ligand>
    <ligandPart>
        <name>Fe</name>
        <dbReference type="ChEBI" id="CHEBI:18248"/>
    </ligandPart>
</feature>
<accession>A0A286MXM1</accession>
<dbReference type="GO" id="GO:0004497">
    <property type="term" value="F:monooxygenase activity"/>
    <property type="evidence" value="ECO:0007669"/>
    <property type="project" value="UniProtKB-KW"/>
</dbReference>
<comment type="function">
    <text evidence="2">May be involved in the metabolism of insect hormones and in the breakdown of synthetic insecticides.</text>
</comment>
<keyword evidence="4 9" id="KW-0349">Heme</keyword>
<dbReference type="CDD" id="cd20628">
    <property type="entry name" value="CYP4"/>
    <property type="match status" value="1"/>
</dbReference>
<comment type="cofactor">
    <cofactor evidence="1 9">
        <name>heme</name>
        <dbReference type="ChEBI" id="CHEBI:30413"/>
    </cofactor>
</comment>
<dbReference type="Pfam" id="PF00067">
    <property type="entry name" value="p450"/>
    <property type="match status" value="1"/>
</dbReference>
<evidence type="ECO:0000256" key="9">
    <source>
        <dbReference type="PIRSR" id="PIRSR602401-1"/>
    </source>
</evidence>
<evidence type="ECO:0000256" key="2">
    <source>
        <dbReference type="ARBA" id="ARBA00003690"/>
    </source>
</evidence>
<sequence length="509" mass="58939">MLLTAVCIVLLIVLILEWFLNRRSRARAFWKIPGRRGTLIFGNCLDVVETPDVLFKKLRKWANSYKDLYRQWIFPYGVVHIYNPNDIEVIISNSKYNTKSLLYDFLRPWLRDGLLLSKGNKWQVRRKILTPSFHFNILQHFTTIVEENSSRLIRNLAKGEIEQTLDAVPLMSDVTLNSICETSMGTKLDEDTSGAGKIYKNSIHEIGKLIIYRIARSWLVFDTIFHLTKEGRRQKQVLKIIHEFPKKIIEERRSYIESHGFEIPTSDLNEDVVLGPLKRKMAMLDLLLFAEKDGLINEDGIQEEVDTFMFEGHDTTAMGLTYALLELANNPAIQDKVARELNDIFSESTRTASIHDLGQMKYLESCIKETLRLYPPVPFISRYLTDGLILSGHSIPPGMTLCHIHIFDLHRREDLYPEPLSFNPDRFAPENCISRHPYAYIPFSGGSRNCIGQRFAMMEMKSVLSAILRQFILLPVTNRSELEFTTDLVLRTTHPIYVKFVRRNNVNLQ</sequence>